<comment type="caution">
    <text evidence="2">The sequence shown here is derived from an EMBL/GenBank/DDBJ whole genome shotgun (WGS) entry which is preliminary data.</text>
</comment>
<dbReference type="EMBL" id="VTOW01000001">
    <property type="protein sequence ID" value="NKE70231.1"/>
    <property type="molecule type" value="Genomic_DNA"/>
</dbReference>
<protein>
    <submittedName>
        <fullName evidence="2">Mercury resistance system transport protein MerF</fullName>
    </submittedName>
</protein>
<dbReference type="NCBIfam" id="NF033565">
    <property type="entry name" value="trans_MerF"/>
    <property type="match status" value="1"/>
</dbReference>
<feature type="transmembrane region" description="Helical" evidence="1">
    <location>
        <begin position="44"/>
        <end position="62"/>
    </location>
</feature>
<accession>A0A7X6DN03</accession>
<dbReference type="AlphaFoldDB" id="A0A7X6DN03"/>
<name>A0A7X6DN03_9BACT</name>
<dbReference type="GO" id="GO:0016020">
    <property type="term" value="C:membrane"/>
    <property type="evidence" value="ECO:0007669"/>
    <property type="project" value="InterPro"/>
</dbReference>
<dbReference type="Gene3D" id="1.10.287.910">
    <property type="entry name" value="bacterial mercury transporter, merf"/>
    <property type="match status" value="1"/>
</dbReference>
<proteinExistence type="predicted"/>
<dbReference type="RefSeq" id="WP_168058497.1">
    <property type="nucleotide sequence ID" value="NZ_VTOW01000001.1"/>
</dbReference>
<evidence type="ECO:0000313" key="3">
    <source>
        <dbReference type="Proteomes" id="UP000534783"/>
    </source>
</evidence>
<keyword evidence="3" id="KW-1185">Reference proteome</keyword>
<dbReference type="Proteomes" id="UP000534783">
    <property type="component" value="Unassembled WGS sequence"/>
</dbReference>
<keyword evidence="1" id="KW-0812">Transmembrane</keyword>
<keyword evidence="1" id="KW-1133">Transmembrane helix</keyword>
<sequence>MASETYIKTGGVGAVIAAICCFTPVLVILLGIIGLGAITGYLDYVLLPALLICLGLLAYGIVLRKKEQAACCDQKNLSEGGRP</sequence>
<feature type="transmembrane region" description="Helical" evidence="1">
    <location>
        <begin position="12"/>
        <end position="38"/>
    </location>
</feature>
<organism evidence="2 3">
    <name type="scientific">Candidatus Manganitrophus noduliformans</name>
    <dbReference type="NCBI Taxonomy" id="2606439"/>
    <lineage>
        <taxon>Bacteria</taxon>
        <taxon>Pseudomonadati</taxon>
        <taxon>Nitrospirota</taxon>
        <taxon>Nitrospiria</taxon>
        <taxon>Candidatus Troglogloeales</taxon>
        <taxon>Candidatus Manganitrophaceae</taxon>
        <taxon>Candidatus Manganitrophus</taxon>
    </lineage>
</organism>
<gene>
    <name evidence="2" type="primary">merF</name>
    <name evidence="2" type="ORF">MNODULE_05665</name>
</gene>
<dbReference type="Pfam" id="PF11431">
    <property type="entry name" value="Transport_MerF"/>
    <property type="match status" value="1"/>
</dbReference>
<evidence type="ECO:0000256" key="1">
    <source>
        <dbReference type="SAM" id="Phobius"/>
    </source>
</evidence>
<keyword evidence="1" id="KW-0472">Membrane</keyword>
<evidence type="ECO:0000313" key="2">
    <source>
        <dbReference type="EMBL" id="NKE70231.1"/>
    </source>
</evidence>
<reference evidence="2 3" key="1">
    <citation type="journal article" date="2020" name="Nature">
        <title>Bacterial chemolithoautotrophy via manganese oxidation.</title>
        <authorList>
            <person name="Yu H."/>
            <person name="Leadbetter J.R."/>
        </authorList>
    </citation>
    <scope>NUCLEOTIDE SEQUENCE [LARGE SCALE GENOMIC DNA]</scope>
    <source>
        <strain evidence="2 3">Mn-1</strain>
    </source>
</reference>
<dbReference type="InterPro" id="IPR021091">
    <property type="entry name" value="Mercury_ion_transport_MerF"/>
</dbReference>